<dbReference type="GeneID" id="13827655"/>
<gene>
    <name evidence="1" type="ORF">P70_0050</name>
</gene>
<sequence>MPERPSDYDLVHVYTTVNELTNKNFTHLNQAKRALVHLKEIEDGTLPQEKRAQALEELSDSLLRLELNNRRLRSTTVKILSPKYEDKNTDTN</sequence>
<dbReference type="Proteomes" id="UP000006275">
    <property type="component" value="Segment"/>
</dbReference>
<accession>J9QSM4</accession>
<dbReference type="RefSeq" id="YP_006905915.1">
    <property type="nucleotide sequence ID" value="NC_018831.1"/>
</dbReference>
<protein>
    <submittedName>
        <fullName evidence="1">Uncharacterized protein</fullName>
    </submittedName>
</protein>
<evidence type="ECO:0000313" key="2">
    <source>
        <dbReference type="Proteomes" id="UP000006275"/>
    </source>
</evidence>
<keyword evidence="2" id="KW-1185">Reference proteome</keyword>
<organism evidence="1 2">
    <name type="scientific">Listeria phage P70</name>
    <dbReference type="NCBI Taxonomy" id="1225800"/>
    <lineage>
        <taxon>Viruses</taxon>
        <taxon>Duplodnaviria</taxon>
        <taxon>Heunggongvirae</taxon>
        <taxon>Uroviricota</taxon>
        <taxon>Caudoviricetes</taxon>
        <taxon>Homburgvirus</taxon>
        <taxon>Homburgvirus P70</taxon>
    </lineage>
</organism>
<dbReference type="KEGG" id="vg:13827655"/>
<evidence type="ECO:0000313" key="1">
    <source>
        <dbReference type="EMBL" id="AFQ96239.1"/>
    </source>
</evidence>
<reference evidence="1 2" key="1">
    <citation type="journal article" date="2012" name="J. Virol.">
        <title>Bacteriophage P70: Unique morphology and unrelatedness to other Listeria bacteriophages.</title>
        <authorList>
            <person name="Schmuki M.M."/>
            <person name="Erne D."/>
            <person name="Loessner M.J."/>
            <person name="Klumpp J."/>
        </authorList>
    </citation>
    <scope>NUCLEOTIDE SEQUENCE [LARGE SCALE GENOMIC DNA]</scope>
</reference>
<name>J9QSM4_9CAUD</name>
<dbReference type="EMBL" id="JX442241">
    <property type="protein sequence ID" value="AFQ96239.1"/>
    <property type="molecule type" value="Genomic_DNA"/>
</dbReference>
<dbReference type="OrthoDB" id="22238at10239"/>
<proteinExistence type="predicted"/>